<accession>A0ABQ9K2Y5</accession>
<keyword evidence="1" id="KW-0067">ATP-binding</keyword>
<keyword evidence="5" id="KW-1185">Reference proteome</keyword>
<dbReference type="InterPro" id="IPR003593">
    <property type="entry name" value="AAA+_ATPase"/>
</dbReference>
<dbReference type="PROSITE" id="PS00674">
    <property type="entry name" value="AAA"/>
    <property type="match status" value="1"/>
</dbReference>
<dbReference type="InterPro" id="IPR031996">
    <property type="entry name" value="NVL2_nucleolin-bd"/>
</dbReference>
<evidence type="ECO:0000256" key="2">
    <source>
        <dbReference type="SAM" id="MobiDB-lite"/>
    </source>
</evidence>
<evidence type="ECO:0000313" key="5">
    <source>
        <dbReference type="Proteomes" id="UP001162164"/>
    </source>
</evidence>
<protein>
    <recommendedName>
        <fullName evidence="3">AAA+ ATPase domain-containing protein</fullName>
    </recommendedName>
</protein>
<feature type="region of interest" description="Disordered" evidence="2">
    <location>
        <begin position="150"/>
        <end position="170"/>
    </location>
</feature>
<dbReference type="EMBL" id="JAPWTJ010000058">
    <property type="protein sequence ID" value="KAJ8983855.1"/>
    <property type="molecule type" value="Genomic_DNA"/>
</dbReference>
<dbReference type="PANTHER" id="PTHR48470:SF1">
    <property type="entry name" value="CELL DIVISION CONTROL PROTEIN 48 C ISOFORM 1"/>
    <property type="match status" value="1"/>
</dbReference>
<sequence>MSYMSDRTILPRLQEHLLSNQEKTYIDLNLVSDELQQKYKEYAKRKRSAFRASVGKAYSIILQRHGLEDVQGYEREIIVKNPLVDTSNQFLDNLINRQLTDLYSSNLNQQENAFIPISSDEAENTTPITKITAVARGSVVQETSSLFNRAGSNKNSLNGNEIDNHNKQPPGNIRVKKNKLKISDTPIGKINRKRKKSVGIVHNSTYSFKNIGGMAKTLEEICKIILHMRCPEIYKTIGVSPPRGLLLHGPPGCGKTLLANAIAGELNVPILKVSAPELVAGVSGESEERIRELFDQAVELQPCVLFIDEIDVITPSRDNAQKEMERRIVAQLVSCLDDLNENNNLVFVMGASNRLDSIDKALRRAGRFDREISLGFPDTQARTKILKTLSTNLRLTENFDFETIALYTPGFVGADLLSLIREAAMVAINRSVNMYQNHKLNEVASEMGINVTTDEIIKNNEINDNESLNINKVNAQSNSEPITNTLCTKDTSTEINVTDIPDPTKMVDLQNVSFNFFNR</sequence>
<dbReference type="Pfam" id="PF17862">
    <property type="entry name" value="AAA_lid_3"/>
    <property type="match status" value="1"/>
</dbReference>
<name>A0ABQ9K2Y5_9CUCU</name>
<comment type="similarity">
    <text evidence="1">Belongs to the AAA ATPase family.</text>
</comment>
<dbReference type="InterPro" id="IPR003960">
    <property type="entry name" value="ATPase_AAA_CS"/>
</dbReference>
<reference evidence="4" key="1">
    <citation type="journal article" date="2023" name="Insect Mol. Biol.">
        <title>Genome sequencing provides insights into the evolution of gene families encoding plant cell wall-degrading enzymes in longhorned beetles.</title>
        <authorList>
            <person name="Shin N.R."/>
            <person name="Okamura Y."/>
            <person name="Kirsch R."/>
            <person name="Pauchet Y."/>
        </authorList>
    </citation>
    <scope>NUCLEOTIDE SEQUENCE</scope>
    <source>
        <strain evidence="4">MMC_N1</strain>
    </source>
</reference>
<dbReference type="Gene3D" id="1.10.8.60">
    <property type="match status" value="1"/>
</dbReference>
<evidence type="ECO:0000313" key="4">
    <source>
        <dbReference type="EMBL" id="KAJ8983855.1"/>
    </source>
</evidence>
<evidence type="ECO:0000259" key="3">
    <source>
        <dbReference type="SMART" id="SM00382"/>
    </source>
</evidence>
<proteinExistence type="inferred from homology"/>
<dbReference type="Gene3D" id="3.40.50.300">
    <property type="entry name" value="P-loop containing nucleotide triphosphate hydrolases"/>
    <property type="match status" value="1"/>
</dbReference>
<dbReference type="InterPro" id="IPR038100">
    <property type="entry name" value="NLV2_N_sf"/>
</dbReference>
<feature type="domain" description="AAA+ ATPase" evidence="3">
    <location>
        <begin position="241"/>
        <end position="378"/>
    </location>
</feature>
<dbReference type="Proteomes" id="UP001162164">
    <property type="component" value="Unassembled WGS sequence"/>
</dbReference>
<feature type="compositionally biased region" description="Polar residues" evidence="2">
    <location>
        <begin position="150"/>
        <end position="161"/>
    </location>
</feature>
<dbReference type="PANTHER" id="PTHR48470">
    <property type="entry name" value="CELL DIVISION CONTROL PROTEIN 48 C ISOFORM 1"/>
    <property type="match status" value="1"/>
</dbReference>
<gene>
    <name evidence="4" type="ORF">NQ317_016460</name>
</gene>
<organism evidence="4 5">
    <name type="scientific">Molorchus minor</name>
    <dbReference type="NCBI Taxonomy" id="1323400"/>
    <lineage>
        <taxon>Eukaryota</taxon>
        <taxon>Metazoa</taxon>
        <taxon>Ecdysozoa</taxon>
        <taxon>Arthropoda</taxon>
        <taxon>Hexapoda</taxon>
        <taxon>Insecta</taxon>
        <taxon>Pterygota</taxon>
        <taxon>Neoptera</taxon>
        <taxon>Endopterygota</taxon>
        <taxon>Coleoptera</taxon>
        <taxon>Polyphaga</taxon>
        <taxon>Cucujiformia</taxon>
        <taxon>Chrysomeloidea</taxon>
        <taxon>Cerambycidae</taxon>
        <taxon>Lamiinae</taxon>
        <taxon>Monochamini</taxon>
        <taxon>Molorchus</taxon>
    </lineage>
</organism>
<dbReference type="InterPro" id="IPR027417">
    <property type="entry name" value="P-loop_NTPase"/>
</dbReference>
<comment type="caution">
    <text evidence="4">The sequence shown here is derived from an EMBL/GenBank/DDBJ whole genome shotgun (WGS) entry which is preliminary data.</text>
</comment>
<dbReference type="Gene3D" id="1.10.10.2010">
    <property type="match status" value="1"/>
</dbReference>
<dbReference type="Pfam" id="PF00004">
    <property type="entry name" value="AAA"/>
    <property type="match status" value="1"/>
</dbReference>
<dbReference type="InterPro" id="IPR003959">
    <property type="entry name" value="ATPase_AAA_core"/>
</dbReference>
<dbReference type="InterPro" id="IPR041569">
    <property type="entry name" value="AAA_lid_3"/>
</dbReference>
<dbReference type="Pfam" id="PF16725">
    <property type="entry name" value="Nucleolin_bd"/>
    <property type="match status" value="1"/>
</dbReference>
<dbReference type="InterPro" id="IPR055278">
    <property type="entry name" value="CDC48c"/>
</dbReference>
<evidence type="ECO:0000256" key="1">
    <source>
        <dbReference type="RuleBase" id="RU003651"/>
    </source>
</evidence>
<dbReference type="SMART" id="SM00382">
    <property type="entry name" value="AAA"/>
    <property type="match status" value="1"/>
</dbReference>
<dbReference type="SUPFAM" id="SSF52540">
    <property type="entry name" value="P-loop containing nucleoside triphosphate hydrolases"/>
    <property type="match status" value="1"/>
</dbReference>
<keyword evidence="1" id="KW-0547">Nucleotide-binding</keyword>